<dbReference type="AlphaFoldDB" id="A0A9Q1J051"/>
<evidence type="ECO:0000256" key="1">
    <source>
        <dbReference type="SAM" id="MobiDB-lite"/>
    </source>
</evidence>
<protein>
    <submittedName>
        <fullName evidence="2">Uncharacterized protein</fullName>
    </submittedName>
</protein>
<dbReference type="EMBL" id="JAINUF010000005">
    <property type="protein sequence ID" value="KAJ8359985.1"/>
    <property type="molecule type" value="Genomic_DNA"/>
</dbReference>
<name>A0A9Q1J051_SYNKA</name>
<evidence type="ECO:0000313" key="3">
    <source>
        <dbReference type="Proteomes" id="UP001152622"/>
    </source>
</evidence>
<accession>A0A9Q1J051</accession>
<reference evidence="2" key="1">
    <citation type="journal article" date="2023" name="Science">
        <title>Genome structures resolve the early diversification of teleost fishes.</title>
        <authorList>
            <person name="Parey E."/>
            <person name="Louis A."/>
            <person name="Montfort J."/>
            <person name="Bouchez O."/>
            <person name="Roques C."/>
            <person name="Iampietro C."/>
            <person name="Lluch J."/>
            <person name="Castinel A."/>
            <person name="Donnadieu C."/>
            <person name="Desvignes T."/>
            <person name="Floi Bucao C."/>
            <person name="Jouanno E."/>
            <person name="Wen M."/>
            <person name="Mejri S."/>
            <person name="Dirks R."/>
            <person name="Jansen H."/>
            <person name="Henkel C."/>
            <person name="Chen W.J."/>
            <person name="Zahm M."/>
            <person name="Cabau C."/>
            <person name="Klopp C."/>
            <person name="Thompson A.W."/>
            <person name="Robinson-Rechavi M."/>
            <person name="Braasch I."/>
            <person name="Lecointre G."/>
            <person name="Bobe J."/>
            <person name="Postlethwait J.H."/>
            <person name="Berthelot C."/>
            <person name="Roest Crollius H."/>
            <person name="Guiguen Y."/>
        </authorList>
    </citation>
    <scope>NUCLEOTIDE SEQUENCE</scope>
    <source>
        <strain evidence="2">WJC10195</strain>
    </source>
</reference>
<keyword evidence="3" id="KW-1185">Reference proteome</keyword>
<dbReference type="Proteomes" id="UP001152622">
    <property type="component" value="Chromosome 5"/>
</dbReference>
<comment type="caution">
    <text evidence="2">The sequence shown here is derived from an EMBL/GenBank/DDBJ whole genome shotgun (WGS) entry which is preliminary data.</text>
</comment>
<sequence length="100" mass="11401">MRRKKDHLAEERWSPFVSSEGQACLETMTPVKDKHGCSRLSSDSRISSTAAERTKKPTGQVTNMPIVSLSGHIKMKRKDRKYQKRALQIPVLCTEDVHHL</sequence>
<feature type="compositionally biased region" description="Low complexity" evidence="1">
    <location>
        <begin position="38"/>
        <end position="48"/>
    </location>
</feature>
<proteinExistence type="predicted"/>
<feature type="region of interest" description="Disordered" evidence="1">
    <location>
        <begin position="34"/>
        <end position="62"/>
    </location>
</feature>
<organism evidence="2 3">
    <name type="scientific">Synaphobranchus kaupii</name>
    <name type="common">Kaup's arrowtooth eel</name>
    <dbReference type="NCBI Taxonomy" id="118154"/>
    <lineage>
        <taxon>Eukaryota</taxon>
        <taxon>Metazoa</taxon>
        <taxon>Chordata</taxon>
        <taxon>Craniata</taxon>
        <taxon>Vertebrata</taxon>
        <taxon>Euteleostomi</taxon>
        <taxon>Actinopterygii</taxon>
        <taxon>Neopterygii</taxon>
        <taxon>Teleostei</taxon>
        <taxon>Anguilliformes</taxon>
        <taxon>Synaphobranchidae</taxon>
        <taxon>Synaphobranchus</taxon>
    </lineage>
</organism>
<gene>
    <name evidence="2" type="ORF">SKAU_G00165100</name>
</gene>
<evidence type="ECO:0000313" key="2">
    <source>
        <dbReference type="EMBL" id="KAJ8359985.1"/>
    </source>
</evidence>